<dbReference type="InterPro" id="IPR036526">
    <property type="entry name" value="C-N_Hydrolase_sf"/>
</dbReference>
<sequence>MQSETSRTLKVCSLQYKPVYKDIDESSQIADKLLSGFSDQDEFDVILLPEMAFAGYTFDDKEDIEPYLEEAKSGKTFEWCASTAKRLKAYVFCGYPEKEGTKMYNSQLVVSPEGEFLKSYKKTYLYETDETWADEGPGFECMTIKNRAGQEVKIGNGICMDINPYKFQDESAPGAKACAFANYHADNDVEVILFSSNWVDSDLDKVADDEATMSTLNYWCYRLAPFMRPKDTSKKRYFVCANRNGEEKGTNYVGSSCFLMGHEGKFTLLGNLSRPAVGALQATLKLD</sequence>
<dbReference type="GO" id="GO:0030163">
    <property type="term" value="P:protein catabolic process"/>
    <property type="evidence" value="ECO:0007669"/>
    <property type="project" value="TreeGrafter"/>
</dbReference>
<dbReference type="Proteomes" id="UP001295684">
    <property type="component" value="Unassembled WGS sequence"/>
</dbReference>
<dbReference type="PANTHER" id="PTHR11750:SF26">
    <property type="entry name" value="PROTEIN N-TERMINAL AMIDASE"/>
    <property type="match status" value="1"/>
</dbReference>
<dbReference type="PANTHER" id="PTHR11750">
    <property type="entry name" value="PROTEIN N-TERMINAL AMIDASE"/>
    <property type="match status" value="1"/>
</dbReference>
<evidence type="ECO:0000313" key="2">
    <source>
        <dbReference type="EMBL" id="CAI2366561.1"/>
    </source>
</evidence>
<organism evidence="2 3">
    <name type="scientific">Euplotes crassus</name>
    <dbReference type="NCBI Taxonomy" id="5936"/>
    <lineage>
        <taxon>Eukaryota</taxon>
        <taxon>Sar</taxon>
        <taxon>Alveolata</taxon>
        <taxon>Ciliophora</taxon>
        <taxon>Intramacronucleata</taxon>
        <taxon>Spirotrichea</taxon>
        <taxon>Hypotrichia</taxon>
        <taxon>Euplotida</taxon>
        <taxon>Euplotidae</taxon>
        <taxon>Moneuplotes</taxon>
    </lineage>
</organism>
<dbReference type="AlphaFoldDB" id="A0AAD1UCA8"/>
<gene>
    <name evidence="2" type="ORF">ECRASSUSDP1_LOCUS7834</name>
</gene>
<accession>A0AAD1UCA8</accession>
<dbReference type="InterPro" id="IPR039703">
    <property type="entry name" value="Nta1"/>
</dbReference>
<feature type="domain" description="CN hydrolase" evidence="1">
    <location>
        <begin position="9"/>
        <end position="286"/>
    </location>
</feature>
<proteinExistence type="predicted"/>
<dbReference type="SUPFAM" id="SSF56317">
    <property type="entry name" value="Carbon-nitrogen hydrolase"/>
    <property type="match status" value="1"/>
</dbReference>
<dbReference type="Gene3D" id="3.60.110.10">
    <property type="entry name" value="Carbon-nitrogen hydrolase"/>
    <property type="match status" value="1"/>
</dbReference>
<evidence type="ECO:0000259" key="1">
    <source>
        <dbReference type="PROSITE" id="PS50263"/>
    </source>
</evidence>
<dbReference type="GO" id="GO:0008418">
    <property type="term" value="F:protein-N-terminal asparagine amidohydrolase activity"/>
    <property type="evidence" value="ECO:0007669"/>
    <property type="project" value="InterPro"/>
</dbReference>
<dbReference type="GO" id="GO:0070773">
    <property type="term" value="F:protein-N-terminal glutamine amidohydrolase activity"/>
    <property type="evidence" value="ECO:0007669"/>
    <property type="project" value="InterPro"/>
</dbReference>
<reference evidence="2" key="1">
    <citation type="submission" date="2023-07" db="EMBL/GenBank/DDBJ databases">
        <authorList>
            <consortium name="AG Swart"/>
            <person name="Singh M."/>
            <person name="Singh A."/>
            <person name="Seah K."/>
            <person name="Emmerich C."/>
        </authorList>
    </citation>
    <scope>NUCLEOTIDE SEQUENCE</scope>
    <source>
        <strain evidence="2">DP1</strain>
    </source>
</reference>
<name>A0AAD1UCA8_EUPCR</name>
<dbReference type="PROSITE" id="PS50263">
    <property type="entry name" value="CN_HYDROLASE"/>
    <property type="match status" value="1"/>
</dbReference>
<dbReference type="Pfam" id="PF00795">
    <property type="entry name" value="CN_hydrolase"/>
    <property type="match status" value="1"/>
</dbReference>
<keyword evidence="3" id="KW-1185">Reference proteome</keyword>
<comment type="caution">
    <text evidence="2">The sequence shown here is derived from an EMBL/GenBank/DDBJ whole genome shotgun (WGS) entry which is preliminary data.</text>
</comment>
<evidence type="ECO:0000313" key="3">
    <source>
        <dbReference type="Proteomes" id="UP001295684"/>
    </source>
</evidence>
<dbReference type="InterPro" id="IPR003010">
    <property type="entry name" value="C-N_Hydrolase"/>
</dbReference>
<dbReference type="EMBL" id="CAMPGE010007646">
    <property type="protein sequence ID" value="CAI2366561.1"/>
    <property type="molecule type" value="Genomic_DNA"/>
</dbReference>
<protein>
    <recommendedName>
        <fullName evidence="1">CN hydrolase domain-containing protein</fullName>
    </recommendedName>
</protein>